<accession>A0A173ULH7</accession>
<keyword evidence="3" id="KW-0813">Transport</keyword>
<evidence type="ECO:0000256" key="2">
    <source>
        <dbReference type="ARBA" id="ARBA00008814"/>
    </source>
</evidence>
<evidence type="ECO:0000313" key="9">
    <source>
        <dbReference type="Proteomes" id="UP000095350"/>
    </source>
</evidence>
<dbReference type="GO" id="GO:1901678">
    <property type="term" value="P:iron coordination entity transport"/>
    <property type="evidence" value="ECO:0007669"/>
    <property type="project" value="UniProtKB-ARBA"/>
</dbReference>
<evidence type="ECO:0000259" key="7">
    <source>
        <dbReference type="PROSITE" id="PS50983"/>
    </source>
</evidence>
<keyword evidence="4 6" id="KW-0732">Signal</keyword>
<feature type="compositionally biased region" description="Polar residues" evidence="5">
    <location>
        <begin position="31"/>
        <end position="43"/>
    </location>
</feature>
<dbReference type="PROSITE" id="PS50983">
    <property type="entry name" value="FE_B12_PBP"/>
    <property type="match status" value="1"/>
</dbReference>
<reference evidence="8 9" key="1">
    <citation type="submission" date="2015-09" db="EMBL/GenBank/DDBJ databases">
        <authorList>
            <consortium name="Pathogen Informatics"/>
        </authorList>
    </citation>
    <scope>NUCLEOTIDE SEQUENCE [LARGE SCALE GENOMIC DNA]</scope>
    <source>
        <strain evidence="8 9">2789STDY5834960</strain>
    </source>
</reference>
<dbReference type="SUPFAM" id="SSF53807">
    <property type="entry name" value="Helical backbone' metal receptor"/>
    <property type="match status" value="1"/>
</dbReference>
<evidence type="ECO:0000313" key="8">
    <source>
        <dbReference type="EMBL" id="CUN15280.1"/>
    </source>
</evidence>
<gene>
    <name evidence="8" type="primary">fhuD</name>
    <name evidence="8" type="ORF">ERS852572_02159</name>
</gene>
<dbReference type="InterPro" id="IPR051313">
    <property type="entry name" value="Bact_iron-sidero_bind"/>
</dbReference>
<dbReference type="PaxDb" id="166486-ERS852572_02159"/>
<proteinExistence type="inferred from homology"/>
<dbReference type="PANTHER" id="PTHR30532:SF21">
    <property type="entry name" value="SIDEROPHORE-BINDING LIPOPROTEIN YFIY-RELATED"/>
    <property type="match status" value="1"/>
</dbReference>
<feature type="region of interest" description="Disordered" evidence="5">
    <location>
        <begin position="31"/>
        <end position="64"/>
    </location>
</feature>
<dbReference type="Proteomes" id="UP000095350">
    <property type="component" value="Unassembled WGS sequence"/>
</dbReference>
<dbReference type="Pfam" id="PF01497">
    <property type="entry name" value="Peripla_BP_2"/>
    <property type="match status" value="1"/>
</dbReference>
<dbReference type="CDD" id="cd01138">
    <property type="entry name" value="FeuA"/>
    <property type="match status" value="1"/>
</dbReference>
<sequence length="349" mass="37603">MKKNHLFSIITAGMLTITLLAGCGNTGSNANADTGSNTNTVQESTEDQASAVPESEAQITGEGQNGETVTVTDVRGEVEIPADPQRIVDLSGNSDILSILGYSVVGTANSDAYDYTKFPIYLEDTLQGAEILGYSMQDTMDIEAVMNLDPDLIIISTVQEKMYDQLSEIAPTVMIQLEALNWKEDIRTLAQVFGREDAADQWISAYEEKAKEAGEAVRAAYGEDTSYLSFLASGGQFFVFTGAGFGSVLYEDMGLAKPEGLPEQSDISLPVVTYEGLASIGADYIFLMATDEDKAELDQNAVWNSLPAVQSGQVVELPASPYFNQGYSPIGRELLLDEILEMLDGTAKN</sequence>
<comment type="similarity">
    <text evidence="2">Belongs to the bacterial solute-binding protein 8 family.</text>
</comment>
<dbReference type="STRING" id="166486.ERS852572_02159"/>
<evidence type="ECO:0000256" key="3">
    <source>
        <dbReference type="ARBA" id="ARBA00022448"/>
    </source>
</evidence>
<evidence type="ECO:0000256" key="5">
    <source>
        <dbReference type="SAM" id="MobiDB-lite"/>
    </source>
</evidence>
<evidence type="ECO:0000256" key="6">
    <source>
        <dbReference type="SAM" id="SignalP"/>
    </source>
</evidence>
<comment type="subcellular location">
    <subcellularLocation>
        <location evidence="1">Cell envelope</location>
    </subcellularLocation>
</comment>
<organism evidence="8 9">
    <name type="scientific">Roseburia intestinalis</name>
    <dbReference type="NCBI Taxonomy" id="166486"/>
    <lineage>
        <taxon>Bacteria</taxon>
        <taxon>Bacillati</taxon>
        <taxon>Bacillota</taxon>
        <taxon>Clostridia</taxon>
        <taxon>Lachnospirales</taxon>
        <taxon>Lachnospiraceae</taxon>
        <taxon>Roseburia</taxon>
    </lineage>
</organism>
<feature type="chain" id="PRO_5008013135" evidence="6">
    <location>
        <begin position="33"/>
        <end position="349"/>
    </location>
</feature>
<dbReference type="GO" id="GO:0030288">
    <property type="term" value="C:outer membrane-bounded periplasmic space"/>
    <property type="evidence" value="ECO:0007669"/>
    <property type="project" value="TreeGrafter"/>
</dbReference>
<dbReference type="AlphaFoldDB" id="A0A173ULH7"/>
<protein>
    <submittedName>
        <fullName evidence="8">Iron(III)-hydroxamate-binding protein fhuD</fullName>
    </submittedName>
</protein>
<dbReference type="RefSeq" id="WP_055194582.1">
    <property type="nucleotide sequence ID" value="NZ_CABIYH010000015.1"/>
</dbReference>
<dbReference type="PROSITE" id="PS51257">
    <property type="entry name" value="PROKAR_LIPOPROTEIN"/>
    <property type="match status" value="1"/>
</dbReference>
<dbReference type="EMBL" id="CYXZ01000015">
    <property type="protein sequence ID" value="CUN15280.1"/>
    <property type="molecule type" value="Genomic_DNA"/>
</dbReference>
<evidence type="ECO:0000256" key="4">
    <source>
        <dbReference type="ARBA" id="ARBA00022729"/>
    </source>
</evidence>
<dbReference type="InterPro" id="IPR002491">
    <property type="entry name" value="ABC_transptr_periplasmic_BD"/>
</dbReference>
<dbReference type="Gene3D" id="3.40.50.1980">
    <property type="entry name" value="Nitrogenase molybdenum iron protein domain"/>
    <property type="match status" value="2"/>
</dbReference>
<feature type="domain" description="Fe/B12 periplasmic-binding" evidence="7">
    <location>
        <begin position="85"/>
        <end position="347"/>
    </location>
</feature>
<name>A0A173ULH7_9FIRM</name>
<dbReference type="PANTHER" id="PTHR30532">
    <property type="entry name" value="IRON III DICITRATE-BINDING PERIPLASMIC PROTEIN"/>
    <property type="match status" value="1"/>
</dbReference>
<dbReference type="OrthoDB" id="9793175at2"/>
<evidence type="ECO:0000256" key="1">
    <source>
        <dbReference type="ARBA" id="ARBA00004196"/>
    </source>
</evidence>
<feature type="signal peptide" evidence="6">
    <location>
        <begin position="1"/>
        <end position="32"/>
    </location>
</feature>